<dbReference type="InterPro" id="IPR046540">
    <property type="entry name" value="DMFA2_C"/>
</dbReference>
<reference evidence="2" key="2">
    <citation type="submission" date="2020-09" db="EMBL/GenBank/DDBJ databases">
        <authorList>
            <person name="Sun Q."/>
            <person name="Ohkuma M."/>
        </authorList>
    </citation>
    <scope>NUCLEOTIDE SEQUENCE</scope>
    <source>
        <strain evidence="2">JCM 3172</strain>
    </source>
</reference>
<organism evidence="2 3">
    <name type="scientific">Streptomyces purpureus</name>
    <dbReference type="NCBI Taxonomy" id="1951"/>
    <lineage>
        <taxon>Bacteria</taxon>
        <taxon>Bacillati</taxon>
        <taxon>Actinomycetota</taxon>
        <taxon>Actinomycetes</taxon>
        <taxon>Kitasatosporales</taxon>
        <taxon>Streptomycetaceae</taxon>
        <taxon>Streptomyces</taxon>
    </lineage>
</organism>
<evidence type="ECO:0000313" key="3">
    <source>
        <dbReference type="Proteomes" id="UP000619486"/>
    </source>
</evidence>
<gene>
    <name evidence="2" type="ORF">GCM10014713_56840</name>
</gene>
<proteinExistence type="predicted"/>
<name>A0A918HG39_9ACTN</name>
<dbReference type="AlphaFoldDB" id="A0A918HG39"/>
<dbReference type="RefSeq" id="WP_189204420.1">
    <property type="nucleotide sequence ID" value="NZ_BMQQ01000029.1"/>
</dbReference>
<accession>A0A918HG39</accession>
<dbReference type="InterPro" id="IPR006311">
    <property type="entry name" value="TAT_signal"/>
</dbReference>
<reference evidence="2" key="1">
    <citation type="journal article" date="2014" name="Int. J. Syst. Evol. Microbiol.">
        <title>Complete genome sequence of Corynebacterium casei LMG S-19264T (=DSM 44701T), isolated from a smear-ripened cheese.</title>
        <authorList>
            <consortium name="US DOE Joint Genome Institute (JGI-PGF)"/>
            <person name="Walter F."/>
            <person name="Albersmeier A."/>
            <person name="Kalinowski J."/>
            <person name="Ruckert C."/>
        </authorList>
    </citation>
    <scope>NUCLEOTIDE SEQUENCE</scope>
    <source>
        <strain evidence="2">JCM 3172</strain>
    </source>
</reference>
<evidence type="ECO:0000313" key="2">
    <source>
        <dbReference type="EMBL" id="GGT55702.1"/>
    </source>
</evidence>
<feature type="domain" description="N,N-dimethylformamidase beta subunit-like C-terminal" evidence="1">
    <location>
        <begin position="115"/>
        <end position="494"/>
    </location>
</feature>
<dbReference type="PROSITE" id="PS51318">
    <property type="entry name" value="TAT"/>
    <property type="match status" value="1"/>
</dbReference>
<dbReference type="Proteomes" id="UP000619486">
    <property type="component" value="Unassembled WGS sequence"/>
</dbReference>
<comment type="caution">
    <text evidence="2">The sequence shown here is derived from an EMBL/GenBank/DDBJ whole genome shotgun (WGS) entry which is preliminary data.</text>
</comment>
<sequence>MSKRSRRAVLGLIGAGTAGVAGYAFKDELLPGGDKLPEAAEKPVPVEPVAVGPSLITDENKLAGSDDWRIGGGGHPKASSDRACQIQGYASATSVGHGETIDFHVSVGSGQRYKIAVFRVGDYGGKGARLRVTSRSLQGKRRPLPKPDPATGALVCDWPVSWSLRIPSGWISGLYQAVFTTADGKYRSCTPFVVREPDRASDLLVVLPFTTYQAYNMWPKDKRNGKNLYRGYTKKGEIGGTELRAFKVSFDRPYAGSGVPNWLQLDTGFIRWAERAGRDVTYASSLDLHEGTVDTSKYKAIYFPGHDEYWSKGMMDSAKKAVSAGRHLAFLASNNVYFHVRMEKSADGRANRLMACYKSSPDPTPDKAGRTSRWREITGDDQRLAEQQLLGIQFNGIVQTPAPMIVRETRHWLWAGTGLRDGDKLPKMVGVEADSVDPEAPNPPGARRTLLAESPYHDSRPLKKRTIQHTAVTEYPNGAMVFVAGTFHWALALNDVEDLEDPELHNKHIRKATENLVDRMVR</sequence>
<dbReference type="Pfam" id="PF20254">
    <property type="entry name" value="DMFA2_C"/>
    <property type="match status" value="1"/>
</dbReference>
<evidence type="ECO:0000259" key="1">
    <source>
        <dbReference type="Pfam" id="PF20254"/>
    </source>
</evidence>
<dbReference type="EMBL" id="BMQQ01000029">
    <property type="protein sequence ID" value="GGT55702.1"/>
    <property type="molecule type" value="Genomic_DNA"/>
</dbReference>
<keyword evidence="3" id="KW-1185">Reference proteome</keyword>
<protein>
    <recommendedName>
        <fullName evidence="1">N,N-dimethylformamidase beta subunit-like C-terminal domain-containing protein</fullName>
    </recommendedName>
</protein>